<dbReference type="Proteomes" id="UP000292580">
    <property type="component" value="Unassembled WGS sequence"/>
</dbReference>
<keyword evidence="3" id="KW-1003">Cell membrane</keyword>
<gene>
    <name evidence="8" type="ORF">CUJ86_10210</name>
</gene>
<comment type="similarity">
    <text evidence="2">Belongs to the polysaccharide synthase family.</text>
</comment>
<feature type="transmembrane region" description="Helical" evidence="7">
    <location>
        <begin position="82"/>
        <end position="105"/>
    </location>
</feature>
<evidence type="ECO:0000256" key="7">
    <source>
        <dbReference type="SAM" id="Phobius"/>
    </source>
</evidence>
<evidence type="ECO:0000256" key="3">
    <source>
        <dbReference type="ARBA" id="ARBA00022475"/>
    </source>
</evidence>
<accession>A0A483CLL3</accession>
<dbReference type="RefSeq" id="WP_130647471.1">
    <property type="nucleotide sequence ID" value="NZ_PGCL01000004.1"/>
</dbReference>
<feature type="transmembrane region" description="Helical" evidence="7">
    <location>
        <begin position="172"/>
        <end position="194"/>
    </location>
</feature>
<feature type="transmembrane region" description="Helical" evidence="7">
    <location>
        <begin position="286"/>
        <end position="308"/>
    </location>
</feature>
<dbReference type="GO" id="GO:0005886">
    <property type="term" value="C:plasma membrane"/>
    <property type="evidence" value="ECO:0007669"/>
    <property type="project" value="UniProtKB-SubCell"/>
</dbReference>
<evidence type="ECO:0000256" key="6">
    <source>
        <dbReference type="ARBA" id="ARBA00023136"/>
    </source>
</evidence>
<dbReference type="Pfam" id="PF13440">
    <property type="entry name" value="Polysacc_synt_3"/>
    <property type="match status" value="1"/>
</dbReference>
<reference evidence="8 9" key="1">
    <citation type="submission" date="2017-11" db="EMBL/GenBank/DDBJ databases">
        <title>Isolation and Characterization of Methanofollis Species from Methane Seep Offshore SW Taiwan.</title>
        <authorList>
            <person name="Teng N.-H."/>
            <person name="Lai M.-C."/>
            <person name="Chen S.-C."/>
        </authorList>
    </citation>
    <scope>NUCLEOTIDE SEQUENCE [LARGE SCALE GENOMIC DNA]</scope>
    <source>
        <strain evidence="8 9">FWC-SCC2</strain>
    </source>
</reference>
<dbReference type="EMBL" id="PGCL01000004">
    <property type="protein sequence ID" value="TAJ43696.1"/>
    <property type="molecule type" value="Genomic_DNA"/>
</dbReference>
<evidence type="ECO:0000313" key="8">
    <source>
        <dbReference type="EMBL" id="TAJ43696.1"/>
    </source>
</evidence>
<feature type="transmembrane region" description="Helical" evidence="7">
    <location>
        <begin position="441"/>
        <end position="463"/>
    </location>
</feature>
<feature type="transmembrane region" description="Helical" evidence="7">
    <location>
        <begin position="117"/>
        <end position="138"/>
    </location>
</feature>
<evidence type="ECO:0000256" key="2">
    <source>
        <dbReference type="ARBA" id="ARBA00007430"/>
    </source>
</evidence>
<evidence type="ECO:0000256" key="1">
    <source>
        <dbReference type="ARBA" id="ARBA00004651"/>
    </source>
</evidence>
<protein>
    <submittedName>
        <fullName evidence="8">Flippase</fullName>
    </submittedName>
</protein>
<proteinExistence type="inferred from homology"/>
<dbReference type="OrthoDB" id="19148at2157"/>
<feature type="transmembrane region" description="Helical" evidence="7">
    <location>
        <begin position="147"/>
        <end position="166"/>
    </location>
</feature>
<feature type="transmembrane region" description="Helical" evidence="7">
    <location>
        <begin position="417"/>
        <end position="434"/>
    </location>
</feature>
<dbReference type="PANTHER" id="PTHR30250">
    <property type="entry name" value="PST FAMILY PREDICTED COLANIC ACID TRANSPORTER"/>
    <property type="match status" value="1"/>
</dbReference>
<evidence type="ECO:0000256" key="5">
    <source>
        <dbReference type="ARBA" id="ARBA00022989"/>
    </source>
</evidence>
<dbReference type="InterPro" id="IPR050833">
    <property type="entry name" value="Poly_Biosynth_Transport"/>
</dbReference>
<feature type="transmembrane region" description="Helical" evidence="7">
    <location>
        <begin position="320"/>
        <end position="338"/>
    </location>
</feature>
<evidence type="ECO:0000313" key="9">
    <source>
        <dbReference type="Proteomes" id="UP000292580"/>
    </source>
</evidence>
<feature type="transmembrane region" description="Helical" evidence="7">
    <location>
        <begin position="366"/>
        <end position="397"/>
    </location>
</feature>
<organism evidence="8 9">
    <name type="scientific">Methanofollis fontis</name>
    <dbReference type="NCBI Taxonomy" id="2052832"/>
    <lineage>
        <taxon>Archaea</taxon>
        <taxon>Methanobacteriati</taxon>
        <taxon>Methanobacteriota</taxon>
        <taxon>Stenosarchaea group</taxon>
        <taxon>Methanomicrobia</taxon>
        <taxon>Methanomicrobiales</taxon>
        <taxon>Methanomicrobiaceae</taxon>
        <taxon>Methanofollis</taxon>
    </lineage>
</organism>
<keyword evidence="9" id="KW-1185">Reference proteome</keyword>
<keyword evidence="6 7" id="KW-0472">Membrane</keyword>
<dbReference type="AlphaFoldDB" id="A0A483CLL3"/>
<keyword evidence="4 7" id="KW-0812">Transmembrane</keyword>
<evidence type="ECO:0000256" key="4">
    <source>
        <dbReference type="ARBA" id="ARBA00022692"/>
    </source>
</evidence>
<sequence>MPEDNLKTSVLTSLFWKLLERGGVTGVQFIVQIILARLLLPEDFGVIALIIVFISISQTFVQSGLGTALIQKKEVTDEDYSSVFYLTLGVAIVFYCILFLASPFIAAFYNQPLISPVLRVLGLTLFFGAINSIQNAVIARNFQFRKLFISSLGAVLLSGGVGVAMAHAGYGVWALVGQQLTSIIALCTIMWFTVQWRPKLLFSLTRVKELFSFGWKLLVSGLIDVTYNNISSLVIGRLYPASMLGYYTKGQEFPKVLVSNINSSIQAVMFPAYSRNQDNRPLVKQIVRRSLVTSSFLVFPAMAGLAAIAEPLIELLLTEKWLMCVPFLQIFCAVYALWPIHTANLQAINALGRSDVFLKLEIVKKVIGLSVLAVTIPIGIYAMALGMVVTGVIGTLINAYPNKKLLDYSFTELWKDLMPALTLSLVMCGIVYSIQFLGLSIWATLILQIMVGVGVYVGLAWLLKLESLTYMMNTVKEYVPGRKGSC</sequence>
<comment type="subcellular location">
    <subcellularLocation>
        <location evidence="1">Cell membrane</location>
        <topology evidence="1">Multi-pass membrane protein</topology>
    </subcellularLocation>
</comment>
<feature type="transmembrane region" description="Helical" evidence="7">
    <location>
        <begin position="46"/>
        <end position="70"/>
    </location>
</feature>
<feature type="transmembrane region" description="Helical" evidence="7">
    <location>
        <begin position="21"/>
        <end position="40"/>
    </location>
</feature>
<name>A0A483CLL3_9EURY</name>
<keyword evidence="5 7" id="KW-1133">Transmembrane helix</keyword>
<dbReference type="PANTHER" id="PTHR30250:SF10">
    <property type="entry name" value="LIPOPOLYSACCHARIDE BIOSYNTHESIS PROTEIN WZXC"/>
    <property type="match status" value="1"/>
</dbReference>
<comment type="caution">
    <text evidence="8">The sequence shown here is derived from an EMBL/GenBank/DDBJ whole genome shotgun (WGS) entry which is preliminary data.</text>
</comment>
<dbReference type="CDD" id="cd13127">
    <property type="entry name" value="MATE_tuaB_like"/>
    <property type="match status" value="1"/>
</dbReference>